<feature type="transmembrane region" description="Helical" evidence="1">
    <location>
        <begin position="12"/>
        <end position="29"/>
    </location>
</feature>
<protein>
    <recommendedName>
        <fullName evidence="4">Outer membrane protein assembly factor BamE</fullName>
    </recommendedName>
</protein>
<evidence type="ECO:0000256" key="1">
    <source>
        <dbReference type="SAM" id="Phobius"/>
    </source>
</evidence>
<evidence type="ECO:0000313" key="2">
    <source>
        <dbReference type="EMBL" id="MCA0131532.1"/>
    </source>
</evidence>
<gene>
    <name evidence="2" type="ORF">LBU54_02975</name>
</gene>
<keyword evidence="1" id="KW-1133">Transmembrane helix</keyword>
<keyword evidence="3" id="KW-1185">Reference proteome</keyword>
<keyword evidence="1" id="KW-0812">Transmembrane</keyword>
<organism evidence="2 3">
    <name type="scientific">Winogradskyella alexanderae</name>
    <dbReference type="NCBI Taxonomy" id="2877123"/>
    <lineage>
        <taxon>Bacteria</taxon>
        <taxon>Pseudomonadati</taxon>
        <taxon>Bacteroidota</taxon>
        <taxon>Flavobacteriia</taxon>
        <taxon>Flavobacteriales</taxon>
        <taxon>Flavobacteriaceae</taxon>
        <taxon>Winogradskyella</taxon>
    </lineage>
</organism>
<sequence length="116" mass="13461">MGSTLDRIKKVSFIFFLAILIGLSLIWMFEDDFDANQWRSKPDERYKMANDIIEHNLLGEKSKEEIIQILGIPRTSDSNTLIYDLGTPPSFFDSEPQRLVIKLRDEKVVRVTVVQD</sequence>
<proteinExistence type="predicted"/>
<keyword evidence="1" id="KW-0472">Membrane</keyword>
<dbReference type="RefSeq" id="WP_224525573.1">
    <property type="nucleotide sequence ID" value="NZ_JAIUJR010000001.1"/>
</dbReference>
<evidence type="ECO:0000313" key="3">
    <source>
        <dbReference type="Proteomes" id="UP001198901"/>
    </source>
</evidence>
<accession>A0ABS7XNF0</accession>
<comment type="caution">
    <text evidence="2">The sequence shown here is derived from an EMBL/GenBank/DDBJ whole genome shotgun (WGS) entry which is preliminary data.</text>
</comment>
<evidence type="ECO:0008006" key="4">
    <source>
        <dbReference type="Google" id="ProtNLM"/>
    </source>
</evidence>
<dbReference type="Proteomes" id="UP001198901">
    <property type="component" value="Unassembled WGS sequence"/>
</dbReference>
<name>A0ABS7XNF0_9FLAO</name>
<reference evidence="3" key="1">
    <citation type="submission" date="2023-07" db="EMBL/GenBank/DDBJ databases">
        <authorList>
            <person name="Yue Y."/>
        </authorList>
    </citation>
    <scope>NUCLEOTIDE SEQUENCE [LARGE SCALE GENOMIC DNA]</scope>
    <source>
        <strain evidence="3">D23</strain>
    </source>
</reference>
<dbReference type="EMBL" id="JAIUJR010000001">
    <property type="protein sequence ID" value="MCA0131532.1"/>
    <property type="molecule type" value="Genomic_DNA"/>
</dbReference>